<dbReference type="PANTHER" id="PTHR11306">
    <property type="entry name" value="NIEMANN PICK TYPE C2 PROTEIN NPC2-RELATED"/>
    <property type="match status" value="1"/>
</dbReference>
<feature type="signal peptide" evidence="6">
    <location>
        <begin position="1"/>
        <end position="17"/>
    </location>
</feature>
<dbReference type="SMART" id="SM00737">
    <property type="entry name" value="ML"/>
    <property type="match status" value="1"/>
</dbReference>
<evidence type="ECO:0000313" key="8">
    <source>
        <dbReference type="EMBL" id="RWS27968.1"/>
    </source>
</evidence>
<reference evidence="8 9" key="1">
    <citation type="journal article" date="2018" name="Gigascience">
        <title>Genomes of trombidid mites reveal novel predicted allergens and laterally-transferred genes associated with secondary metabolism.</title>
        <authorList>
            <person name="Dong X."/>
            <person name="Chaisiri K."/>
            <person name="Xia D."/>
            <person name="Armstrong S.D."/>
            <person name="Fang Y."/>
            <person name="Donnelly M.J."/>
            <person name="Kadowaki T."/>
            <person name="McGarry J.W."/>
            <person name="Darby A.C."/>
            <person name="Makepeace B.L."/>
        </authorList>
    </citation>
    <scope>NUCLEOTIDE SEQUENCE [LARGE SCALE GENOMIC DNA]</scope>
    <source>
        <strain evidence="8">UoL-UT</strain>
    </source>
</reference>
<proteinExistence type="inferred from homology"/>
<dbReference type="Proteomes" id="UP000288716">
    <property type="component" value="Unassembled WGS sequence"/>
</dbReference>
<keyword evidence="9" id="KW-1185">Reference proteome</keyword>
<evidence type="ECO:0000256" key="2">
    <source>
        <dbReference type="ARBA" id="ARBA00006370"/>
    </source>
</evidence>
<dbReference type="InterPro" id="IPR039670">
    <property type="entry name" value="NPC2-like"/>
</dbReference>
<dbReference type="EMBL" id="NCKV01001650">
    <property type="protein sequence ID" value="RWS27968.1"/>
    <property type="molecule type" value="Genomic_DNA"/>
</dbReference>
<evidence type="ECO:0000256" key="1">
    <source>
        <dbReference type="ARBA" id="ARBA00004613"/>
    </source>
</evidence>
<gene>
    <name evidence="8" type="ORF">B4U80_09544</name>
</gene>
<keyword evidence="5" id="KW-1015">Disulfide bond</keyword>
<dbReference type="InterPro" id="IPR003172">
    <property type="entry name" value="ML_dom"/>
</dbReference>
<name>A0A443SKA3_9ACAR</name>
<dbReference type="GO" id="GO:0032367">
    <property type="term" value="P:intracellular cholesterol transport"/>
    <property type="evidence" value="ECO:0007669"/>
    <property type="project" value="InterPro"/>
</dbReference>
<evidence type="ECO:0000259" key="7">
    <source>
        <dbReference type="SMART" id="SM00737"/>
    </source>
</evidence>
<dbReference type="GO" id="GO:0032934">
    <property type="term" value="F:sterol binding"/>
    <property type="evidence" value="ECO:0007669"/>
    <property type="project" value="InterPro"/>
</dbReference>
<dbReference type="GO" id="GO:0005576">
    <property type="term" value="C:extracellular region"/>
    <property type="evidence" value="ECO:0007669"/>
    <property type="project" value="UniProtKB-SubCell"/>
</dbReference>
<comment type="similarity">
    <text evidence="2">Belongs to the NPC2 family.</text>
</comment>
<evidence type="ECO:0000313" key="9">
    <source>
        <dbReference type="Proteomes" id="UP000288716"/>
    </source>
</evidence>
<evidence type="ECO:0000256" key="3">
    <source>
        <dbReference type="ARBA" id="ARBA00022525"/>
    </source>
</evidence>
<dbReference type="Gene3D" id="2.60.40.770">
    <property type="match status" value="1"/>
</dbReference>
<keyword evidence="3" id="KW-0964">Secreted</keyword>
<protein>
    <recommendedName>
        <fullName evidence="7">MD-2-related lipid-recognition domain-containing protein</fullName>
    </recommendedName>
</protein>
<dbReference type="SUPFAM" id="SSF81296">
    <property type="entry name" value="E set domains"/>
    <property type="match status" value="1"/>
</dbReference>
<accession>A0A443SKA3</accession>
<evidence type="ECO:0000256" key="4">
    <source>
        <dbReference type="ARBA" id="ARBA00022729"/>
    </source>
</evidence>
<organism evidence="8 9">
    <name type="scientific">Leptotrombidium deliense</name>
    <dbReference type="NCBI Taxonomy" id="299467"/>
    <lineage>
        <taxon>Eukaryota</taxon>
        <taxon>Metazoa</taxon>
        <taxon>Ecdysozoa</taxon>
        <taxon>Arthropoda</taxon>
        <taxon>Chelicerata</taxon>
        <taxon>Arachnida</taxon>
        <taxon>Acari</taxon>
        <taxon>Acariformes</taxon>
        <taxon>Trombidiformes</taxon>
        <taxon>Prostigmata</taxon>
        <taxon>Anystina</taxon>
        <taxon>Parasitengona</taxon>
        <taxon>Trombiculoidea</taxon>
        <taxon>Trombiculidae</taxon>
        <taxon>Leptotrombidium</taxon>
    </lineage>
</organism>
<dbReference type="Pfam" id="PF02221">
    <property type="entry name" value="E1_DerP2_DerF2"/>
    <property type="match status" value="1"/>
</dbReference>
<sequence length="148" mass="16106">MFAALAIFYSYLVASYAVDPKFKDCGSKTGELNSITVTGCEQNPCTFKVGQDAQITAEFTSKTSSKVANVKIQGILAGIPFPFPLSPEDACGNYGVKCPLNNGDKNTLSLKVPVKKEYPPVSVKVRFQLIDSSNQDLFCVEFPVKIEH</sequence>
<keyword evidence="4 6" id="KW-0732">Signal</keyword>
<feature type="domain" description="MD-2-related lipid-recognition" evidence="7">
    <location>
        <begin position="22"/>
        <end position="144"/>
    </location>
</feature>
<dbReference type="AlphaFoldDB" id="A0A443SKA3"/>
<dbReference type="STRING" id="299467.A0A443SKA3"/>
<dbReference type="FunFam" id="2.60.40.770:FF:000001">
    <property type="entry name" value="NPC intracellular cholesterol transporter 2"/>
    <property type="match status" value="1"/>
</dbReference>
<comment type="subcellular location">
    <subcellularLocation>
        <location evidence="1">Secreted</location>
    </subcellularLocation>
</comment>
<dbReference type="PANTHER" id="PTHR11306:SF68">
    <property type="entry name" value="NPC INTRACELLULAR CHOLESTEROL TRANSPORTER 2"/>
    <property type="match status" value="1"/>
</dbReference>
<dbReference type="InterPro" id="IPR014756">
    <property type="entry name" value="Ig_E-set"/>
</dbReference>
<evidence type="ECO:0000256" key="5">
    <source>
        <dbReference type="ARBA" id="ARBA00023157"/>
    </source>
</evidence>
<comment type="caution">
    <text evidence="8">The sequence shown here is derived from an EMBL/GenBank/DDBJ whole genome shotgun (WGS) entry which is preliminary data.</text>
</comment>
<dbReference type="CDD" id="cd00916">
    <property type="entry name" value="Npc2_like"/>
    <property type="match status" value="1"/>
</dbReference>
<dbReference type="VEuPathDB" id="VectorBase:LDEU004073"/>
<dbReference type="OrthoDB" id="4937502at2759"/>
<dbReference type="InterPro" id="IPR033916">
    <property type="entry name" value="ML_Npc2-like"/>
</dbReference>
<feature type="chain" id="PRO_5019517351" description="MD-2-related lipid-recognition domain-containing protein" evidence="6">
    <location>
        <begin position="18"/>
        <end position="148"/>
    </location>
</feature>
<evidence type="ECO:0000256" key="6">
    <source>
        <dbReference type="SAM" id="SignalP"/>
    </source>
</evidence>